<sequence>MKKLKQAVCLLLMICLLFLLTLTGCDRKGDTASHSQDNQSNEDMEPMTLKMIAGSNGKQKDHDKVIAKANEILQELIPNTTIDIEFIPFAEYGQKFDLMMAGQETIDIAWNSYNQSLRSIVNKGALLPLNDLVDNHAPDIKKEIPDWLLAGGLVENELYMIPKYEMHFWQLAIYSPQAKFEKYFDMEQAKKVFNVNQEYMHITSDMWDFLEDYMKKADDAGDLGKGFSPWVFTLNEGQDLIGDKPPWTYGMPASTRIYTPGNPWDFTVLNTYKRPEIIEMFKKYADWREKGYIIEDMISLQNPRLEIENANTEDGALIFFHGYQNPKLEGEYYIENRWELPTVRFPIQQYPMVTTNNRDGLTIPVTAKDPIRSMKVIELLETKKGKEFYNTLIYGIEGEHYKKINDNRVEYTVGTNERRSLESTYGQANFVLGNCHNAYVNQLDLVDDYTSYWEHMHQLSFNNPFGAFKYDDTDTINEITQIKSVLSEYVKGFICGYYTEESYNEFLSKLEIAGVDKVIGDVQKQVDAYLEEQGIPKTGYVIHE</sequence>
<keyword evidence="1" id="KW-0732">Signal</keyword>
<dbReference type="EMBL" id="CP058649">
    <property type="protein sequence ID" value="QUI23770.1"/>
    <property type="molecule type" value="Genomic_DNA"/>
</dbReference>
<protein>
    <submittedName>
        <fullName evidence="3">ABC transporter substrate-binding protein</fullName>
    </submittedName>
</protein>
<proteinExistence type="predicted"/>
<feature type="domain" description="DUF3502" evidence="2">
    <location>
        <begin position="465"/>
        <end position="530"/>
    </location>
</feature>
<dbReference type="SUPFAM" id="SSF53850">
    <property type="entry name" value="Periplasmic binding protein-like II"/>
    <property type="match status" value="1"/>
</dbReference>
<dbReference type="AlphaFoldDB" id="A0A8J8SHE1"/>
<dbReference type="Proteomes" id="UP000683246">
    <property type="component" value="Chromosome"/>
</dbReference>
<dbReference type="InterPro" id="IPR022627">
    <property type="entry name" value="DUF3502"/>
</dbReference>
<keyword evidence="4" id="KW-1185">Reference proteome</keyword>
<evidence type="ECO:0000256" key="1">
    <source>
        <dbReference type="SAM" id="SignalP"/>
    </source>
</evidence>
<dbReference type="KEGG" id="vpy:HZI73_16370"/>
<evidence type="ECO:0000259" key="2">
    <source>
        <dbReference type="Pfam" id="PF12010"/>
    </source>
</evidence>
<dbReference type="PROSITE" id="PS51257">
    <property type="entry name" value="PROKAR_LIPOPROTEIN"/>
    <property type="match status" value="1"/>
</dbReference>
<organism evidence="3 4">
    <name type="scientific">Vallitalea pronyensis</name>
    <dbReference type="NCBI Taxonomy" id="1348613"/>
    <lineage>
        <taxon>Bacteria</taxon>
        <taxon>Bacillati</taxon>
        <taxon>Bacillota</taxon>
        <taxon>Clostridia</taxon>
        <taxon>Lachnospirales</taxon>
        <taxon>Vallitaleaceae</taxon>
        <taxon>Vallitalea</taxon>
    </lineage>
</organism>
<dbReference type="Pfam" id="PF12010">
    <property type="entry name" value="DUF3502"/>
    <property type="match status" value="1"/>
</dbReference>
<evidence type="ECO:0000313" key="4">
    <source>
        <dbReference type="Proteomes" id="UP000683246"/>
    </source>
</evidence>
<accession>A0A8J8SHE1</accession>
<name>A0A8J8SHE1_9FIRM</name>
<evidence type="ECO:0000313" key="3">
    <source>
        <dbReference type="EMBL" id="QUI23770.1"/>
    </source>
</evidence>
<dbReference type="Pfam" id="PF01547">
    <property type="entry name" value="SBP_bac_1"/>
    <property type="match status" value="1"/>
</dbReference>
<dbReference type="InterPro" id="IPR006059">
    <property type="entry name" value="SBP"/>
</dbReference>
<feature type="signal peptide" evidence="1">
    <location>
        <begin position="1"/>
        <end position="24"/>
    </location>
</feature>
<reference evidence="3" key="1">
    <citation type="submission" date="2020-07" db="EMBL/GenBank/DDBJ databases">
        <title>Vallitalea pronyensis genome.</title>
        <authorList>
            <person name="Postec A."/>
        </authorList>
    </citation>
    <scope>NUCLEOTIDE SEQUENCE</scope>
    <source>
        <strain evidence="3">FatNI3</strain>
    </source>
</reference>
<dbReference type="Gene3D" id="3.40.190.10">
    <property type="entry name" value="Periplasmic binding protein-like II"/>
    <property type="match status" value="2"/>
</dbReference>
<dbReference type="RefSeq" id="WP_212694457.1">
    <property type="nucleotide sequence ID" value="NZ_CP058649.1"/>
</dbReference>
<gene>
    <name evidence="3" type="ORF">HZI73_16370</name>
</gene>
<feature type="chain" id="PRO_5039721163" evidence="1">
    <location>
        <begin position="25"/>
        <end position="544"/>
    </location>
</feature>